<dbReference type="PROSITE" id="PS50235">
    <property type="entry name" value="USP_3"/>
    <property type="match status" value="1"/>
</dbReference>
<protein>
    <recommendedName>
        <fullName evidence="10">USP domain-containing protein</fullName>
    </recommendedName>
</protein>
<evidence type="ECO:0000256" key="3">
    <source>
        <dbReference type="ARBA" id="ARBA00022670"/>
    </source>
</evidence>
<keyword evidence="5" id="KW-0378">Hydrolase</keyword>
<dbReference type="GO" id="GO:0016579">
    <property type="term" value="P:protein deubiquitination"/>
    <property type="evidence" value="ECO:0007669"/>
    <property type="project" value="InterPro"/>
</dbReference>
<keyword evidence="4" id="KW-0833">Ubl conjugation pathway</keyword>
<dbReference type="Proteomes" id="UP000215335">
    <property type="component" value="Unassembled WGS sequence"/>
</dbReference>
<evidence type="ECO:0000313" key="9">
    <source>
        <dbReference type="Proteomes" id="UP000215335"/>
    </source>
</evidence>
<dbReference type="GO" id="GO:0005634">
    <property type="term" value="C:nucleus"/>
    <property type="evidence" value="ECO:0007669"/>
    <property type="project" value="TreeGrafter"/>
</dbReference>
<dbReference type="PROSITE" id="PS00973">
    <property type="entry name" value="USP_2"/>
    <property type="match status" value="1"/>
</dbReference>
<dbReference type="AlphaFoldDB" id="A0A232ED59"/>
<accession>A0A232ED59</accession>
<dbReference type="PANTHER" id="PTHR46896:SF3">
    <property type="entry name" value="FI06413P-RELATED"/>
    <property type="match status" value="1"/>
</dbReference>
<keyword evidence="3" id="KW-0645">Protease</keyword>
<dbReference type="GO" id="GO:0005737">
    <property type="term" value="C:cytoplasm"/>
    <property type="evidence" value="ECO:0007669"/>
    <property type="project" value="TreeGrafter"/>
</dbReference>
<dbReference type="InterPro" id="IPR051947">
    <property type="entry name" value="Sentrin-specific_protease"/>
</dbReference>
<evidence type="ECO:0000259" key="7">
    <source>
        <dbReference type="PROSITE" id="PS50600"/>
    </source>
</evidence>
<dbReference type="InterPro" id="IPR028889">
    <property type="entry name" value="USP"/>
</dbReference>
<evidence type="ECO:0000256" key="1">
    <source>
        <dbReference type="ARBA" id="ARBA00005234"/>
    </source>
</evidence>
<dbReference type="InterPro" id="IPR018200">
    <property type="entry name" value="USP_CS"/>
</dbReference>
<gene>
    <name evidence="8" type="ORF">TSAR_011515</name>
</gene>
<dbReference type="Pfam" id="PF00443">
    <property type="entry name" value="UCH"/>
    <property type="match status" value="1"/>
</dbReference>
<dbReference type="PANTHER" id="PTHR46896">
    <property type="entry name" value="SENTRIN-SPECIFIC PROTEASE"/>
    <property type="match status" value="1"/>
</dbReference>
<comment type="caution">
    <text evidence="8">The sequence shown here is derived from an EMBL/GenBank/DDBJ whole genome shotgun (WGS) entry which is preliminary data.</text>
</comment>
<reference evidence="8 9" key="1">
    <citation type="journal article" date="2017" name="Curr. Biol.">
        <title>The Evolution of Venom by Co-option of Single-Copy Genes.</title>
        <authorList>
            <person name="Martinson E.O."/>
            <person name="Mrinalini"/>
            <person name="Kelkar Y.D."/>
            <person name="Chang C.H."/>
            <person name="Werren J.H."/>
        </authorList>
    </citation>
    <scope>NUCLEOTIDE SEQUENCE [LARGE SCALE GENOMIC DNA]</scope>
    <source>
        <strain evidence="8 9">Alberta</strain>
        <tissue evidence="8">Whole body</tissue>
    </source>
</reference>
<evidence type="ECO:0000259" key="6">
    <source>
        <dbReference type="PROSITE" id="PS50235"/>
    </source>
</evidence>
<dbReference type="InterPro" id="IPR003653">
    <property type="entry name" value="Peptidase_C48_C"/>
</dbReference>
<feature type="domain" description="Ubiquitin-like protease family profile" evidence="7">
    <location>
        <begin position="289"/>
        <end position="552"/>
    </location>
</feature>
<dbReference type="Gene3D" id="3.90.70.10">
    <property type="entry name" value="Cysteine proteinases"/>
    <property type="match status" value="1"/>
</dbReference>
<dbReference type="InterPro" id="IPR038765">
    <property type="entry name" value="Papain-like_cys_pep_sf"/>
</dbReference>
<dbReference type="PROSITE" id="PS50600">
    <property type="entry name" value="ULP_PROTEASE"/>
    <property type="match status" value="1"/>
</dbReference>
<dbReference type="InterPro" id="IPR001394">
    <property type="entry name" value="Peptidase_C19_UCH"/>
</dbReference>
<name>A0A232ED59_9HYME</name>
<organism evidence="8 9">
    <name type="scientific">Trichomalopsis sarcophagae</name>
    <dbReference type="NCBI Taxonomy" id="543379"/>
    <lineage>
        <taxon>Eukaryota</taxon>
        <taxon>Metazoa</taxon>
        <taxon>Ecdysozoa</taxon>
        <taxon>Arthropoda</taxon>
        <taxon>Hexapoda</taxon>
        <taxon>Insecta</taxon>
        <taxon>Pterygota</taxon>
        <taxon>Neoptera</taxon>
        <taxon>Endopterygota</taxon>
        <taxon>Hymenoptera</taxon>
        <taxon>Apocrita</taxon>
        <taxon>Proctotrupomorpha</taxon>
        <taxon>Chalcidoidea</taxon>
        <taxon>Pteromalidae</taxon>
        <taxon>Pteromalinae</taxon>
        <taxon>Trichomalopsis</taxon>
    </lineage>
</organism>
<evidence type="ECO:0000256" key="2">
    <source>
        <dbReference type="ARBA" id="ARBA00022553"/>
    </source>
</evidence>
<dbReference type="GO" id="GO:0070139">
    <property type="term" value="F:SUMO-specific endopeptidase activity"/>
    <property type="evidence" value="ECO:0007669"/>
    <property type="project" value="TreeGrafter"/>
</dbReference>
<dbReference type="Pfam" id="PF02902">
    <property type="entry name" value="Peptidase_C48"/>
    <property type="match status" value="1"/>
</dbReference>
<feature type="domain" description="USP" evidence="6">
    <location>
        <begin position="1"/>
        <end position="177"/>
    </location>
</feature>
<dbReference type="OrthoDB" id="442460at2759"/>
<dbReference type="EMBL" id="NNAY01008288">
    <property type="protein sequence ID" value="OXU16284.1"/>
    <property type="molecule type" value="Genomic_DNA"/>
</dbReference>
<proteinExistence type="inferred from homology"/>
<keyword evidence="9" id="KW-1185">Reference proteome</keyword>
<keyword evidence="2" id="KW-0597">Phosphoprotein</keyword>
<dbReference type="GO" id="GO:0016926">
    <property type="term" value="P:protein desumoylation"/>
    <property type="evidence" value="ECO:0007669"/>
    <property type="project" value="TreeGrafter"/>
</dbReference>
<evidence type="ECO:0000256" key="5">
    <source>
        <dbReference type="ARBA" id="ARBA00022801"/>
    </source>
</evidence>
<evidence type="ECO:0000256" key="4">
    <source>
        <dbReference type="ARBA" id="ARBA00022786"/>
    </source>
</evidence>
<dbReference type="SUPFAM" id="SSF54001">
    <property type="entry name" value="Cysteine proteinases"/>
    <property type="match status" value="2"/>
</dbReference>
<comment type="similarity">
    <text evidence="1">Belongs to the peptidase C48 family.</text>
</comment>
<evidence type="ECO:0000313" key="8">
    <source>
        <dbReference type="EMBL" id="OXU16284.1"/>
    </source>
</evidence>
<dbReference type="GO" id="GO:0006508">
    <property type="term" value="P:proteolysis"/>
    <property type="evidence" value="ECO:0007669"/>
    <property type="project" value="UniProtKB-KW"/>
</dbReference>
<evidence type="ECO:0008006" key="10">
    <source>
        <dbReference type="Google" id="ProtNLM"/>
    </source>
</evidence>
<sequence>MTHCIAHPDIMYYFIFKEEALQAFTQRVILDGENEYFCENCNKKCPAIQDFKFVKLPFILTFHLKRFQYDVNSESNIKLNNKVIFPEVLNLNSIIDSFEEKNDAEDSYFYELFSIIIHSGTAVQGHYYAYIKDLERNEWFCFNDSTVTHISKDNFKIAFGNGNTEVGNAYLLVYRRSNELLRDTAIAQESSLDVNLAKQQPTFININSIDNCINTDTTIIEDPSSDISLKEQTTPFSHDSFPKLTHLKDRMRKKLKLHNANTDSENHVLCNSSQKSDCKVKYIFEQDAILPIDENIEVLSHVELDQSQPVVDSVSNLSVDNLSLKEVSNDVLSIRSSKSQRSQSIVRSVQSVACSSEIFNKKATQESEFRSQTFETKIDKKQKRNIAIPALNDAPDTTLLTYPPPPYKGGIDIKYAHLKCLEDGVYVNDIIIDFYLKHWFLTIICYPDVIHDKYVSSHEKPKKLKLHHESNDNSLITETKTPCILVFDSAPGIIPINVGNMIVEYLYWEYKLKKDSTIKLSDFDVKCVYPEVPQQHNAYDCGIFVMQYVEHFFSTSIVDYSLIPSLKEWFAVKEIRNKRQVILELIEKKANEQKYIKCQ</sequence>
<dbReference type="Gene3D" id="1.10.418.20">
    <property type="match status" value="2"/>
</dbReference>
<dbReference type="STRING" id="543379.A0A232ED59"/>
<dbReference type="GO" id="GO:0004843">
    <property type="term" value="F:cysteine-type deubiquitinase activity"/>
    <property type="evidence" value="ECO:0007669"/>
    <property type="project" value="InterPro"/>
</dbReference>